<protein>
    <submittedName>
        <fullName evidence="1">Uncharacterized protein</fullName>
    </submittedName>
</protein>
<proteinExistence type="predicted"/>
<sequence length="119" mass="13509">MASRTAEFISHLFVNRKILPIIEQIKGQQSTGWIDQLTVLASQKGRQILNDLSIISAIELSLETQAWMIRELRKSDGSMVFIPKDEKAESISFGSFIEQTLLNSHQPATRLQLEELLKI</sequence>
<organism evidence="1 2">
    <name type="scientific">Candidatus Gottesmanbacteria bacterium RIFCSPLOWO2_01_FULL_43_11b</name>
    <dbReference type="NCBI Taxonomy" id="1798392"/>
    <lineage>
        <taxon>Bacteria</taxon>
        <taxon>Candidatus Gottesmaniibacteriota</taxon>
    </lineage>
</organism>
<evidence type="ECO:0000313" key="1">
    <source>
        <dbReference type="EMBL" id="OGG23757.1"/>
    </source>
</evidence>
<evidence type="ECO:0000313" key="2">
    <source>
        <dbReference type="Proteomes" id="UP000178759"/>
    </source>
</evidence>
<dbReference type="STRING" id="1798392.A3A79_00940"/>
<dbReference type="AlphaFoldDB" id="A0A1F6AHM2"/>
<dbReference type="Proteomes" id="UP000178759">
    <property type="component" value="Unassembled WGS sequence"/>
</dbReference>
<gene>
    <name evidence="1" type="ORF">A3A79_00940</name>
</gene>
<name>A0A1F6AHM2_9BACT</name>
<reference evidence="1 2" key="1">
    <citation type="journal article" date="2016" name="Nat. Commun.">
        <title>Thousands of microbial genomes shed light on interconnected biogeochemical processes in an aquifer system.</title>
        <authorList>
            <person name="Anantharaman K."/>
            <person name="Brown C.T."/>
            <person name="Hug L.A."/>
            <person name="Sharon I."/>
            <person name="Castelle C.J."/>
            <person name="Probst A.J."/>
            <person name="Thomas B.C."/>
            <person name="Singh A."/>
            <person name="Wilkins M.J."/>
            <person name="Karaoz U."/>
            <person name="Brodie E.L."/>
            <person name="Williams K.H."/>
            <person name="Hubbard S.S."/>
            <person name="Banfield J.F."/>
        </authorList>
    </citation>
    <scope>NUCLEOTIDE SEQUENCE [LARGE SCALE GENOMIC DNA]</scope>
</reference>
<dbReference type="EMBL" id="MFJV01000001">
    <property type="protein sequence ID" value="OGG23757.1"/>
    <property type="molecule type" value="Genomic_DNA"/>
</dbReference>
<comment type="caution">
    <text evidence="1">The sequence shown here is derived from an EMBL/GenBank/DDBJ whole genome shotgun (WGS) entry which is preliminary data.</text>
</comment>
<accession>A0A1F6AHM2</accession>